<dbReference type="InParanoid" id="A0A2J6T8M8"/>
<reference evidence="3 4" key="1">
    <citation type="submission" date="2016-04" db="EMBL/GenBank/DDBJ databases">
        <title>A degradative enzymes factory behind the ericoid mycorrhizal symbiosis.</title>
        <authorList>
            <consortium name="DOE Joint Genome Institute"/>
            <person name="Martino E."/>
            <person name="Morin E."/>
            <person name="Grelet G."/>
            <person name="Kuo A."/>
            <person name="Kohler A."/>
            <person name="Daghino S."/>
            <person name="Barry K."/>
            <person name="Choi C."/>
            <person name="Cichocki N."/>
            <person name="Clum A."/>
            <person name="Copeland A."/>
            <person name="Hainaut M."/>
            <person name="Haridas S."/>
            <person name="Labutti K."/>
            <person name="Lindquist E."/>
            <person name="Lipzen A."/>
            <person name="Khouja H.-R."/>
            <person name="Murat C."/>
            <person name="Ohm R."/>
            <person name="Olson A."/>
            <person name="Spatafora J."/>
            <person name="Veneault-Fourrey C."/>
            <person name="Henrissat B."/>
            <person name="Grigoriev I."/>
            <person name="Martin F."/>
            <person name="Perotto S."/>
        </authorList>
    </citation>
    <scope>NUCLEOTIDE SEQUENCE [LARGE SCALE GENOMIC DNA]</scope>
    <source>
        <strain evidence="3 4">E</strain>
    </source>
</reference>
<evidence type="ECO:0000313" key="4">
    <source>
        <dbReference type="Proteomes" id="UP000235371"/>
    </source>
</evidence>
<evidence type="ECO:0000313" key="3">
    <source>
        <dbReference type="EMBL" id="PMD59372.1"/>
    </source>
</evidence>
<dbReference type="GeneID" id="36586220"/>
<dbReference type="PANTHER" id="PTHR33112">
    <property type="entry name" value="DOMAIN PROTEIN, PUTATIVE-RELATED"/>
    <property type="match status" value="1"/>
</dbReference>
<keyword evidence="4" id="KW-1185">Reference proteome</keyword>
<name>A0A2J6T8M8_9HELO</name>
<dbReference type="Proteomes" id="UP000235371">
    <property type="component" value="Unassembled WGS sequence"/>
</dbReference>
<dbReference type="OrthoDB" id="3487186at2759"/>
<feature type="domain" description="Heterokaryon incompatibility" evidence="2">
    <location>
        <begin position="37"/>
        <end position="198"/>
    </location>
</feature>
<organism evidence="3 4">
    <name type="scientific">Hyaloscypha bicolor E</name>
    <dbReference type="NCBI Taxonomy" id="1095630"/>
    <lineage>
        <taxon>Eukaryota</taxon>
        <taxon>Fungi</taxon>
        <taxon>Dikarya</taxon>
        <taxon>Ascomycota</taxon>
        <taxon>Pezizomycotina</taxon>
        <taxon>Leotiomycetes</taxon>
        <taxon>Helotiales</taxon>
        <taxon>Hyaloscyphaceae</taxon>
        <taxon>Hyaloscypha</taxon>
        <taxon>Hyaloscypha bicolor</taxon>
    </lineage>
</organism>
<dbReference type="InterPro" id="IPR010730">
    <property type="entry name" value="HET"/>
</dbReference>
<feature type="compositionally biased region" description="Low complexity" evidence="1">
    <location>
        <begin position="53"/>
        <end position="64"/>
    </location>
</feature>
<evidence type="ECO:0000256" key="1">
    <source>
        <dbReference type="SAM" id="MobiDB-lite"/>
    </source>
</evidence>
<dbReference type="AlphaFoldDB" id="A0A2J6T8M8"/>
<dbReference type="PANTHER" id="PTHR33112:SF16">
    <property type="entry name" value="HETEROKARYON INCOMPATIBILITY DOMAIN-CONTAINING PROTEIN"/>
    <property type="match status" value="1"/>
</dbReference>
<accession>A0A2J6T8M8</accession>
<evidence type="ECO:0000259" key="2">
    <source>
        <dbReference type="Pfam" id="PF06985"/>
    </source>
</evidence>
<sequence>MKPGKDVVWPKRLLKIDVSGDVLKVVLVGPSDTSQEYIALSHCWGTSKDGQQTTSTVPPKTNTTDLENYKSAGISESSLTKTFRDALDITRKLGVEYIWIDSLCIVQDDEEDWRIESRKMGSIYGNAYLVIAATLAKDGDHGLYCERAQRRIEFQTSAGEQVKAAVFLKAHHDIWKKGEQFWDVQDLPLFDRAWAFQERLLARRVVHYTPTELVWECSCSIDCECGDLQNPNTSWAEFKPGKNLKTKYSDVLVDSNMARLKFWHDICAQYSARQLTFPSDRRPALSSVARRIDFPGMGGAYLAGIWRDSLPHGQFWWSEFTNPKLYPLGAKTHRRDKSHKIPTWSWLSIGGRVSTWGISQACLIVVEILNVHYIPAMDGDDYGPCGEGIITLRSPGAPIEVAESKLPDGPSNKEVQLVGNQNSYDFYADENPFEHPAQNLKDSQLLAFLFGYSPSHSQVFILKLVPGTSKRYERLGIANLCPHEWFAGQTARVIELV</sequence>
<dbReference type="STRING" id="1095630.A0A2J6T8M8"/>
<protein>
    <submittedName>
        <fullName evidence="3">HET-domain-containing protein</fullName>
    </submittedName>
</protein>
<feature type="region of interest" description="Disordered" evidence="1">
    <location>
        <begin position="47"/>
        <end position="66"/>
    </location>
</feature>
<gene>
    <name evidence="3" type="ORF">K444DRAFT_590214</name>
</gene>
<dbReference type="EMBL" id="KZ613816">
    <property type="protein sequence ID" value="PMD59372.1"/>
    <property type="molecule type" value="Genomic_DNA"/>
</dbReference>
<dbReference type="Pfam" id="PF06985">
    <property type="entry name" value="HET"/>
    <property type="match status" value="1"/>
</dbReference>
<proteinExistence type="predicted"/>
<dbReference type="RefSeq" id="XP_024736276.1">
    <property type="nucleotide sequence ID" value="XM_024878143.1"/>
</dbReference>